<keyword evidence="6" id="KW-1185">Reference proteome</keyword>
<keyword evidence="1" id="KW-0805">Transcription regulation</keyword>
<dbReference type="SMART" id="SM00347">
    <property type="entry name" value="HTH_MARR"/>
    <property type="match status" value="1"/>
</dbReference>
<dbReference type="PANTHER" id="PTHR42756">
    <property type="entry name" value="TRANSCRIPTIONAL REGULATOR, MARR"/>
    <property type="match status" value="1"/>
</dbReference>
<dbReference type="InterPro" id="IPR036390">
    <property type="entry name" value="WH_DNA-bd_sf"/>
</dbReference>
<dbReference type="PROSITE" id="PS50995">
    <property type="entry name" value="HTH_MARR_2"/>
    <property type="match status" value="1"/>
</dbReference>
<evidence type="ECO:0000259" key="4">
    <source>
        <dbReference type="PROSITE" id="PS50995"/>
    </source>
</evidence>
<dbReference type="InterPro" id="IPR000835">
    <property type="entry name" value="HTH_MarR-typ"/>
</dbReference>
<keyword evidence="2" id="KW-0238">DNA-binding</keyword>
<evidence type="ECO:0000313" key="5">
    <source>
        <dbReference type="EMBL" id="MDY0393763.1"/>
    </source>
</evidence>
<evidence type="ECO:0000256" key="1">
    <source>
        <dbReference type="ARBA" id="ARBA00023015"/>
    </source>
</evidence>
<protein>
    <submittedName>
        <fullName evidence="5">MarR family winged helix-turn-helix transcriptional regulator</fullName>
    </submittedName>
</protein>
<dbReference type="Pfam" id="PF01047">
    <property type="entry name" value="MarR"/>
    <property type="match status" value="1"/>
</dbReference>
<gene>
    <name evidence="5" type="ORF">RWE15_04005</name>
</gene>
<dbReference type="Proteomes" id="UP001281447">
    <property type="component" value="Unassembled WGS sequence"/>
</dbReference>
<keyword evidence="3" id="KW-0804">Transcription</keyword>
<dbReference type="SUPFAM" id="SSF46785">
    <property type="entry name" value="Winged helix' DNA-binding domain"/>
    <property type="match status" value="1"/>
</dbReference>
<accession>A0ABU5C4L4</accession>
<organism evidence="5 6">
    <name type="scientific">Tigheibacillus halophilus</name>
    <dbReference type="NCBI Taxonomy" id="361280"/>
    <lineage>
        <taxon>Bacteria</taxon>
        <taxon>Bacillati</taxon>
        <taxon>Bacillota</taxon>
        <taxon>Bacilli</taxon>
        <taxon>Bacillales</taxon>
        <taxon>Bacillaceae</taxon>
        <taxon>Tigheibacillus</taxon>
    </lineage>
</organism>
<dbReference type="InterPro" id="IPR036388">
    <property type="entry name" value="WH-like_DNA-bd_sf"/>
</dbReference>
<dbReference type="Gene3D" id="1.10.10.10">
    <property type="entry name" value="Winged helix-like DNA-binding domain superfamily/Winged helix DNA-binding domain"/>
    <property type="match status" value="1"/>
</dbReference>
<dbReference type="PANTHER" id="PTHR42756:SF1">
    <property type="entry name" value="TRANSCRIPTIONAL REPRESSOR OF EMRAB OPERON"/>
    <property type="match status" value="1"/>
</dbReference>
<name>A0ABU5C4L4_9BACI</name>
<dbReference type="EMBL" id="JAWDIP010000003">
    <property type="protein sequence ID" value="MDY0393763.1"/>
    <property type="molecule type" value="Genomic_DNA"/>
</dbReference>
<comment type="caution">
    <text evidence="5">The sequence shown here is derived from an EMBL/GenBank/DDBJ whole genome shotgun (WGS) entry which is preliminary data.</text>
</comment>
<feature type="domain" description="HTH marR-type" evidence="4">
    <location>
        <begin position="1"/>
        <end position="98"/>
    </location>
</feature>
<evidence type="ECO:0000256" key="3">
    <source>
        <dbReference type="ARBA" id="ARBA00023163"/>
    </source>
</evidence>
<evidence type="ECO:0000256" key="2">
    <source>
        <dbReference type="ARBA" id="ARBA00023125"/>
    </source>
</evidence>
<reference evidence="5 6" key="1">
    <citation type="submission" date="2023-10" db="EMBL/GenBank/DDBJ databases">
        <title>Virgibacillus halophilus 5B73C genome.</title>
        <authorList>
            <person name="Miliotis G."/>
            <person name="Sengupta P."/>
            <person name="Hameed A."/>
            <person name="Chuvochina M."/>
            <person name="Mcdonagh F."/>
            <person name="Simpson A.C."/>
            <person name="Singh N.K."/>
            <person name="Rekha P.D."/>
            <person name="Raman K."/>
            <person name="Hugenholtz P."/>
            <person name="Venkateswaran K."/>
        </authorList>
    </citation>
    <scope>NUCLEOTIDE SEQUENCE [LARGE SCALE GENOMIC DNA]</scope>
    <source>
        <strain evidence="5 6">5B73C</strain>
    </source>
</reference>
<proteinExistence type="predicted"/>
<sequence length="107" mass="12469">MKSIQGRGECTASILSNYFLLDKGHISRLLKKFEKKNLLTKIISKKDRRIQYLKLTPKGLQDLNRLMKQADEIVAGMIQDVEQNELHEMIQAMKRIESILNKTRKRG</sequence>
<evidence type="ECO:0000313" key="6">
    <source>
        <dbReference type="Proteomes" id="UP001281447"/>
    </source>
</evidence>